<dbReference type="FunCoup" id="Q7RR79">
    <property type="interactions" value="37"/>
</dbReference>
<feature type="signal peptide" evidence="6">
    <location>
        <begin position="1"/>
        <end position="18"/>
    </location>
</feature>
<dbReference type="EMBL" id="AABL01000231">
    <property type="protein sequence ID" value="EAA18971.1"/>
    <property type="molecule type" value="Genomic_DNA"/>
</dbReference>
<dbReference type="MEROPS" id="M24.038"/>
<dbReference type="InterPro" id="IPR001131">
    <property type="entry name" value="Peptidase_M24B_aminopep-P_CS"/>
</dbReference>
<dbReference type="PANTHER" id="PTHR43763">
    <property type="entry name" value="XAA-PRO AMINOPEPTIDASE 1"/>
    <property type="match status" value="1"/>
</dbReference>
<evidence type="ECO:0000256" key="2">
    <source>
        <dbReference type="ARBA" id="ARBA00022723"/>
    </source>
</evidence>
<dbReference type="Pfam" id="PF16189">
    <property type="entry name" value="Creatinase_N_2"/>
    <property type="match status" value="1"/>
</dbReference>
<evidence type="ECO:0000259" key="9">
    <source>
        <dbReference type="Pfam" id="PF16188"/>
    </source>
</evidence>
<dbReference type="InParanoid" id="Q7RR79"/>
<dbReference type="Pfam" id="PF16188">
    <property type="entry name" value="Peptidase_M24_C"/>
    <property type="match status" value="1"/>
</dbReference>
<evidence type="ECO:0000313" key="10">
    <source>
        <dbReference type="EMBL" id="EAA18971.1"/>
    </source>
</evidence>
<dbReference type="InterPro" id="IPR050422">
    <property type="entry name" value="X-Pro_aminopeptidase_P"/>
</dbReference>
<evidence type="ECO:0000256" key="4">
    <source>
        <dbReference type="RuleBase" id="RU000590"/>
    </source>
</evidence>
<dbReference type="InterPro" id="IPR032416">
    <property type="entry name" value="Peptidase_M24_C"/>
</dbReference>
<name>Q7RR79_PLAYO</name>
<dbReference type="InterPro" id="IPR033740">
    <property type="entry name" value="Pept_M24B"/>
</dbReference>
<dbReference type="PANTHER" id="PTHR43763:SF6">
    <property type="entry name" value="XAA-PRO AMINOPEPTIDASE 1"/>
    <property type="match status" value="1"/>
</dbReference>
<feature type="transmembrane region" description="Helical" evidence="5">
    <location>
        <begin position="779"/>
        <end position="799"/>
    </location>
</feature>
<evidence type="ECO:0000256" key="1">
    <source>
        <dbReference type="ARBA" id="ARBA00008766"/>
    </source>
</evidence>
<proteinExistence type="inferred from homology"/>
<keyword evidence="5" id="KW-0812">Transmembrane</keyword>
<reference evidence="10 11" key="1">
    <citation type="journal article" date="2002" name="Nature">
        <title>Genome sequence and comparative analysis of the model rodent malaria parasite Plasmodium yoelii yoelii.</title>
        <authorList>
            <person name="Carlton J.M."/>
            <person name="Angiuoli S.V."/>
            <person name="Suh B.B."/>
            <person name="Kooij T.W."/>
            <person name="Pertea M."/>
            <person name="Silva J.C."/>
            <person name="Ermolaeva M.D."/>
            <person name="Allen J.E."/>
            <person name="Selengut J.D."/>
            <person name="Koo H.L."/>
            <person name="Peterson J.D."/>
            <person name="Pop M."/>
            <person name="Kosack D.S."/>
            <person name="Shumway M.F."/>
            <person name="Bidwell S.L."/>
            <person name="Shallom S.J."/>
            <person name="van Aken S.E."/>
            <person name="Riedmuller S.B."/>
            <person name="Feldblyum T.V."/>
            <person name="Cho J.K."/>
            <person name="Quackenbush J."/>
            <person name="Sedegah M."/>
            <person name="Shoaibi A."/>
            <person name="Cummings L.M."/>
            <person name="Florens L."/>
            <person name="Yates J.R."/>
            <person name="Raine J.D."/>
            <person name="Sinden R.E."/>
            <person name="Harris M.A."/>
            <person name="Cunningham D.A."/>
            <person name="Preiser P.R."/>
            <person name="Bergman L.W."/>
            <person name="Vaidya A.B."/>
            <person name="van Lin L.H."/>
            <person name="Janse C.J."/>
            <person name="Waters A.P."/>
            <person name="Smith H.O."/>
            <person name="White O.R."/>
            <person name="Salzberg S.L."/>
            <person name="Venter J.C."/>
            <person name="Fraser C.M."/>
            <person name="Hoffman S.L."/>
            <person name="Gardner M.J."/>
            <person name="Carucci D.J."/>
        </authorList>
    </citation>
    <scope>NUCLEOTIDE SEQUENCE [LARGE SCALE GENOMIC DNA]</scope>
    <source>
        <strain evidence="10 11">17XNL</strain>
    </source>
</reference>
<dbReference type="KEGG" id="pyo:PY17X_1321900"/>
<evidence type="ECO:0000256" key="6">
    <source>
        <dbReference type="SAM" id="SignalP"/>
    </source>
</evidence>
<dbReference type="FunFam" id="3.90.230.10:FF:000009">
    <property type="entry name" value="xaa-Pro aminopeptidase 2"/>
    <property type="match status" value="1"/>
</dbReference>
<dbReference type="GO" id="GO:0005737">
    <property type="term" value="C:cytoplasm"/>
    <property type="evidence" value="ECO:0007669"/>
    <property type="project" value="UniProtKB-ARBA"/>
</dbReference>
<dbReference type="Gene3D" id="3.40.350.10">
    <property type="entry name" value="Creatinase/prolidase N-terminal domain"/>
    <property type="match status" value="2"/>
</dbReference>
<dbReference type="Proteomes" id="UP000008553">
    <property type="component" value="Unassembled WGS sequence"/>
</dbReference>
<comment type="similarity">
    <text evidence="1 4">Belongs to the peptidase M24B family.</text>
</comment>
<feature type="domain" description="Peptidase M24 C-terminal" evidence="9">
    <location>
        <begin position="706"/>
        <end position="773"/>
    </location>
</feature>
<evidence type="ECO:0000256" key="5">
    <source>
        <dbReference type="SAM" id="Phobius"/>
    </source>
</evidence>
<dbReference type="PaxDb" id="73239-Q7RR79"/>
<dbReference type="AlphaFoldDB" id="Q7RR79"/>
<feature type="chain" id="PRO_5004294169" evidence="6">
    <location>
        <begin position="19"/>
        <end position="803"/>
    </location>
</feature>
<dbReference type="Pfam" id="PF00557">
    <property type="entry name" value="Peptidase_M24"/>
    <property type="match status" value="1"/>
</dbReference>
<dbReference type="GO" id="GO:0070006">
    <property type="term" value="F:metalloaminopeptidase activity"/>
    <property type="evidence" value="ECO:0007669"/>
    <property type="project" value="InterPro"/>
</dbReference>
<keyword evidence="6" id="KW-0732">Signal</keyword>
<accession>Q7RR79</accession>
<dbReference type="InterPro" id="IPR036005">
    <property type="entry name" value="Creatinase/aminopeptidase-like"/>
</dbReference>
<dbReference type="Gene3D" id="3.90.230.10">
    <property type="entry name" value="Creatinase/methionine aminopeptidase superfamily"/>
    <property type="match status" value="1"/>
</dbReference>
<dbReference type="SUPFAM" id="SSF53092">
    <property type="entry name" value="Creatinase/prolidase N-terminal domain"/>
    <property type="match status" value="1"/>
</dbReference>
<organism evidence="10 11">
    <name type="scientific">Plasmodium yoelii yoelii</name>
    <dbReference type="NCBI Taxonomy" id="73239"/>
    <lineage>
        <taxon>Eukaryota</taxon>
        <taxon>Sar</taxon>
        <taxon>Alveolata</taxon>
        <taxon>Apicomplexa</taxon>
        <taxon>Aconoidasida</taxon>
        <taxon>Haemosporida</taxon>
        <taxon>Plasmodiidae</taxon>
        <taxon>Plasmodium</taxon>
        <taxon>Plasmodium (Vinckeia)</taxon>
    </lineage>
</organism>
<dbReference type="Pfam" id="PF01321">
    <property type="entry name" value="Creatinase_N"/>
    <property type="match status" value="1"/>
</dbReference>
<keyword evidence="11" id="KW-1185">Reference proteome</keyword>
<sequence>MRINSLIYANLLFTAIHANFFSKGNKANYVSAYINSFHYFNNNNNNDNKINIENNNKINDTNTEKHQDQLNNFFTRRFYSLYSKNRYLREGKKNSKEVNLNNDNTNNYNMESSNEQNNQMMGGDSYKERLQNLKKYMGDHNIDVYIIINSDAHNSEIINDQDKKIYYLTNYSGADGILILTKDAQIVYVNSLYELQANKELDTNFFTLKIGRITNRDEIFQTIVDLKFNTIAFDGKNTSVSFYEKLKNKIKIQFPDKKIQEKFIYKNSINQVVKDNNINLYVLETPLVTVPNNDVNKKPIFIYDREFGGSCAAQKIQESSDFFIENPDVDSLLLSELDEIAYLLNLRGYDYKYSPLFYSYVYLKYNRDKGRIDDIILFTKVENVQKNVLAHLERIHVKLMDYDSVVSYLTKNVSSKSENTKNNNGKNIILGSIHENSSPRYDISLSPHINLMIYMLFNKEKVLLKKSPIVDMKAIKNYVEMDSIKEAHVLDGLALLQFFHWCEEKRKTKELFKETEISLRNKIDYFRSTKKNFISLSFSTISAIGPNSAIIHYESTEDTNAKITPSIYLLDSGGQYLHGTTDVTRTTHFGEPTADEKKLYTLVLKGHLSLRKVIFASYTNSMALDFLARQALFNNFLDYNHGTGHGVGICLNVHEGGYSISPAAGTPLKENMVLSNEPGYYWADHFGIRIENMQYVVTKKQTDNAKFLTFNDLTLYPYEKKLLDYSLLTPEEIADINEYHQTIRNTLLPRIKENPSDYAKGIEQYLMDITEPIHTKHEIYVVSINYIYVGAIFFFPYFLNFWF</sequence>
<dbReference type="SUPFAM" id="SSF55920">
    <property type="entry name" value="Creatinase/aminopeptidase"/>
    <property type="match status" value="1"/>
</dbReference>
<feature type="domain" description="Creatinase N-terminal" evidence="8">
    <location>
        <begin position="129"/>
        <end position="250"/>
    </location>
</feature>
<dbReference type="InterPro" id="IPR000587">
    <property type="entry name" value="Creatinase_N"/>
</dbReference>
<keyword evidence="2 4" id="KW-0479">Metal-binding</keyword>
<evidence type="ECO:0000256" key="3">
    <source>
        <dbReference type="ARBA" id="ARBA00022801"/>
    </source>
</evidence>
<keyword evidence="3" id="KW-0378">Hydrolase</keyword>
<dbReference type="STRING" id="73239.Q7RR79"/>
<protein>
    <submittedName>
        <fullName evidence="10">Arabidopsis thaliana At3g05350/T12H1_32</fullName>
    </submittedName>
</protein>
<gene>
    <name evidence="10" type="ORF">PY00855</name>
</gene>
<dbReference type="InterPro" id="IPR029149">
    <property type="entry name" value="Creatin/AminoP/Spt16_N"/>
</dbReference>
<feature type="domain" description="Peptidase M24" evidence="7">
    <location>
        <begin position="483"/>
        <end position="696"/>
    </location>
</feature>
<comment type="caution">
    <text evidence="10">The sequence shown here is derived from an EMBL/GenBank/DDBJ whole genome shotgun (WGS) entry which is preliminary data.</text>
</comment>
<dbReference type="PROSITE" id="PS00491">
    <property type="entry name" value="PROLINE_PEPTIDASE"/>
    <property type="match status" value="1"/>
</dbReference>
<keyword evidence="5" id="KW-0472">Membrane</keyword>
<evidence type="ECO:0000259" key="7">
    <source>
        <dbReference type="Pfam" id="PF00557"/>
    </source>
</evidence>
<keyword evidence="5" id="KW-1133">Transmembrane helix</keyword>
<dbReference type="InterPro" id="IPR000994">
    <property type="entry name" value="Pept_M24"/>
</dbReference>
<dbReference type="CDD" id="cd01085">
    <property type="entry name" value="APP"/>
    <property type="match status" value="1"/>
</dbReference>
<evidence type="ECO:0000313" key="11">
    <source>
        <dbReference type="Proteomes" id="UP000008553"/>
    </source>
</evidence>
<dbReference type="GO" id="GO:0046872">
    <property type="term" value="F:metal ion binding"/>
    <property type="evidence" value="ECO:0007669"/>
    <property type="project" value="UniProtKB-KW"/>
</dbReference>
<evidence type="ECO:0000259" key="8">
    <source>
        <dbReference type="Pfam" id="PF01321"/>
    </source>
</evidence>